<gene>
    <name evidence="2" type="primary">Cep295_0</name>
    <name evidence="2" type="ORF">HORVUL_R10395</name>
</gene>
<protein>
    <submittedName>
        <fullName evidence="2">CE295 protein</fullName>
    </submittedName>
</protein>
<dbReference type="Proteomes" id="UP000558460">
    <property type="component" value="Unassembled WGS sequence"/>
</dbReference>
<feature type="non-terminal residue" evidence="2">
    <location>
        <position position="136"/>
    </location>
</feature>
<dbReference type="EMBL" id="VZUA01018923">
    <property type="protein sequence ID" value="NXU61201.1"/>
    <property type="molecule type" value="Genomic_DNA"/>
</dbReference>
<feature type="region of interest" description="Disordered" evidence="1">
    <location>
        <begin position="1"/>
        <end position="23"/>
    </location>
</feature>
<dbReference type="OrthoDB" id="6359887at2759"/>
<proteinExistence type="predicted"/>
<dbReference type="GO" id="GO:0046599">
    <property type="term" value="P:regulation of centriole replication"/>
    <property type="evidence" value="ECO:0007669"/>
    <property type="project" value="TreeGrafter"/>
</dbReference>
<dbReference type="GO" id="GO:0005829">
    <property type="term" value="C:cytosol"/>
    <property type="evidence" value="ECO:0007669"/>
    <property type="project" value="TreeGrafter"/>
</dbReference>
<evidence type="ECO:0000313" key="3">
    <source>
        <dbReference type="Proteomes" id="UP000558460"/>
    </source>
</evidence>
<keyword evidence="3" id="KW-1185">Reference proteome</keyword>
<accession>A0A7L3M5P9</accession>
<reference evidence="2 3" key="1">
    <citation type="submission" date="2019-09" db="EMBL/GenBank/DDBJ databases">
        <title>Bird 10,000 Genomes (B10K) Project - Family phase.</title>
        <authorList>
            <person name="Zhang G."/>
        </authorList>
    </citation>
    <scope>NUCLEOTIDE SEQUENCE [LARGE SCALE GENOMIC DNA]</scope>
    <source>
        <strain evidence="2">B10K-DU-029-69</strain>
        <tissue evidence="2">Muscle</tissue>
    </source>
</reference>
<feature type="compositionally biased region" description="Basic and acidic residues" evidence="1">
    <location>
        <begin position="111"/>
        <end position="136"/>
    </location>
</feature>
<evidence type="ECO:0000313" key="2">
    <source>
        <dbReference type="EMBL" id="NXU61201.1"/>
    </source>
</evidence>
<sequence>MKEDLILQFEPQPLPTPSDRAQDNDLDISLEHESACDTQPELPCDTQQESEHVIEEEVPNEPERKTCQPRSKLALKKLLNKIRSQKEEWTSKSEKESQSEFETIESGTIASEKRPLCDLELNKEQEKNTVSEAKGT</sequence>
<name>A0A7L3M5P9_9PASS</name>
<feature type="non-terminal residue" evidence="2">
    <location>
        <position position="1"/>
    </location>
</feature>
<feature type="compositionally biased region" description="Basic and acidic residues" evidence="1">
    <location>
        <begin position="85"/>
        <end position="98"/>
    </location>
</feature>
<evidence type="ECO:0000256" key="1">
    <source>
        <dbReference type="SAM" id="MobiDB-lite"/>
    </source>
</evidence>
<comment type="caution">
    <text evidence="2">The sequence shown here is derived from an EMBL/GenBank/DDBJ whole genome shotgun (WGS) entry which is preliminary data.</text>
</comment>
<feature type="region of interest" description="Disordered" evidence="1">
    <location>
        <begin position="85"/>
        <end position="136"/>
    </location>
</feature>
<organism evidence="2 3">
    <name type="scientific">Horornis vulcanius</name>
    <dbReference type="NCBI Taxonomy" id="2585811"/>
    <lineage>
        <taxon>Eukaryota</taxon>
        <taxon>Metazoa</taxon>
        <taxon>Chordata</taxon>
        <taxon>Craniata</taxon>
        <taxon>Vertebrata</taxon>
        <taxon>Euteleostomi</taxon>
        <taxon>Archelosauria</taxon>
        <taxon>Archosauria</taxon>
        <taxon>Dinosauria</taxon>
        <taxon>Saurischia</taxon>
        <taxon>Theropoda</taxon>
        <taxon>Coelurosauria</taxon>
        <taxon>Aves</taxon>
        <taxon>Neognathae</taxon>
        <taxon>Neoaves</taxon>
        <taxon>Telluraves</taxon>
        <taxon>Australaves</taxon>
        <taxon>Passeriformes</taxon>
        <taxon>Sylvioidea</taxon>
        <taxon>Scotocercidae</taxon>
        <taxon>Horornis</taxon>
    </lineage>
</organism>
<dbReference type="PANTHER" id="PTHR21553">
    <property type="entry name" value="ALMS1-RELATED"/>
    <property type="match status" value="1"/>
</dbReference>
<dbReference type="AlphaFoldDB" id="A0A7L3M5P9"/>
<dbReference type="GO" id="GO:0005814">
    <property type="term" value="C:centriole"/>
    <property type="evidence" value="ECO:0007669"/>
    <property type="project" value="TreeGrafter"/>
</dbReference>
<dbReference type="PANTHER" id="PTHR21553:SF26">
    <property type="entry name" value="ALMS MOTIF DOMAIN-CONTAINING PROTEIN"/>
    <property type="match status" value="1"/>
</dbReference>
<dbReference type="GO" id="GO:0005813">
    <property type="term" value="C:centrosome"/>
    <property type="evidence" value="ECO:0007669"/>
    <property type="project" value="TreeGrafter"/>
</dbReference>